<comment type="similarity">
    <text evidence="2">Belongs to the FliQ/MopD/SpaQ family.</text>
</comment>
<dbReference type="PIRSF" id="PIRSF004669">
    <property type="entry name" value="FliQ"/>
    <property type="match status" value="1"/>
</dbReference>
<dbReference type="GO" id="GO:0009306">
    <property type="term" value="P:protein secretion"/>
    <property type="evidence" value="ECO:0007669"/>
    <property type="project" value="InterPro"/>
</dbReference>
<evidence type="ECO:0000256" key="5">
    <source>
        <dbReference type="ARBA" id="ARBA00022989"/>
    </source>
</evidence>
<sequence length="88" mass="9640">MNEQEIIDLMVGAIWLSVKISAPIMIIGLVVGVAIALVQALTQIQEVTLVFVPKILAIFVAMIFLLPAFTTSMIEYMHTLADKIIALK</sequence>
<evidence type="ECO:0000256" key="2">
    <source>
        <dbReference type="ARBA" id="ARBA00006156"/>
    </source>
</evidence>
<keyword evidence="8" id="KW-0282">Flagellum</keyword>
<dbReference type="PANTHER" id="PTHR34040">
    <property type="entry name" value="FLAGELLAR BIOSYNTHETIC PROTEIN FLIQ"/>
    <property type="match status" value="1"/>
</dbReference>
<comment type="caution">
    <text evidence="8">The sequence shown here is derived from an EMBL/GenBank/DDBJ whole genome shotgun (WGS) entry which is preliminary data.</text>
</comment>
<keyword evidence="6 7" id="KW-0472">Membrane</keyword>
<dbReference type="Proteomes" id="UP000249739">
    <property type="component" value="Unassembled WGS sequence"/>
</dbReference>
<dbReference type="EMBL" id="QFOT01000033">
    <property type="protein sequence ID" value="PZP56229.1"/>
    <property type="molecule type" value="Genomic_DNA"/>
</dbReference>
<evidence type="ECO:0000256" key="7">
    <source>
        <dbReference type="SAM" id="Phobius"/>
    </source>
</evidence>
<keyword evidence="8" id="KW-0966">Cell projection</keyword>
<dbReference type="PANTHER" id="PTHR34040:SF2">
    <property type="entry name" value="FLAGELLAR BIOSYNTHETIC PROTEIN FLIQ"/>
    <property type="match status" value="1"/>
</dbReference>
<keyword evidence="4 7" id="KW-0812">Transmembrane</keyword>
<keyword evidence="3" id="KW-1003">Cell membrane</keyword>
<proteinExistence type="inferred from homology"/>
<keyword evidence="8" id="KW-0969">Cilium</keyword>
<evidence type="ECO:0000256" key="6">
    <source>
        <dbReference type="ARBA" id="ARBA00023136"/>
    </source>
</evidence>
<gene>
    <name evidence="8" type="ORF">DI586_04410</name>
</gene>
<evidence type="ECO:0000313" key="9">
    <source>
        <dbReference type="Proteomes" id="UP000249739"/>
    </source>
</evidence>
<evidence type="ECO:0000256" key="1">
    <source>
        <dbReference type="ARBA" id="ARBA00004651"/>
    </source>
</evidence>
<accession>A0A2W5HRD6</accession>
<dbReference type="AlphaFoldDB" id="A0A2W5HRD6"/>
<dbReference type="PRINTS" id="PR00952">
    <property type="entry name" value="TYPE3IMQPROT"/>
</dbReference>
<keyword evidence="5 7" id="KW-1133">Transmembrane helix</keyword>
<organism evidence="8 9">
    <name type="scientific">Micavibrio aeruginosavorus</name>
    <dbReference type="NCBI Taxonomy" id="349221"/>
    <lineage>
        <taxon>Bacteria</taxon>
        <taxon>Pseudomonadati</taxon>
        <taxon>Bdellovibrionota</taxon>
        <taxon>Bdellovibrionia</taxon>
        <taxon>Bdellovibrionales</taxon>
        <taxon>Pseudobdellovibrionaceae</taxon>
        <taxon>Micavibrio</taxon>
    </lineage>
</organism>
<dbReference type="GO" id="GO:0005886">
    <property type="term" value="C:plasma membrane"/>
    <property type="evidence" value="ECO:0007669"/>
    <property type="project" value="UniProtKB-SubCell"/>
</dbReference>
<evidence type="ECO:0000313" key="8">
    <source>
        <dbReference type="EMBL" id="PZP56229.1"/>
    </source>
</evidence>
<reference evidence="8 9" key="1">
    <citation type="submission" date="2017-08" db="EMBL/GenBank/DDBJ databases">
        <title>Infants hospitalized years apart are colonized by the same room-sourced microbial strains.</title>
        <authorList>
            <person name="Brooks B."/>
            <person name="Olm M.R."/>
            <person name="Firek B.A."/>
            <person name="Baker R."/>
            <person name="Thomas B.C."/>
            <person name="Morowitz M.J."/>
            <person name="Banfield J.F."/>
        </authorList>
    </citation>
    <scope>NUCLEOTIDE SEQUENCE [LARGE SCALE GENOMIC DNA]</scope>
    <source>
        <strain evidence="8">S2_006_000_R2_64</strain>
    </source>
</reference>
<comment type="subcellular location">
    <subcellularLocation>
        <location evidence="1">Cell membrane</location>
        <topology evidence="1">Multi-pass membrane protein</topology>
    </subcellularLocation>
</comment>
<dbReference type="InterPro" id="IPR002191">
    <property type="entry name" value="Bac_export_3"/>
</dbReference>
<name>A0A2W5HRD6_9BACT</name>
<evidence type="ECO:0000256" key="3">
    <source>
        <dbReference type="ARBA" id="ARBA00022475"/>
    </source>
</evidence>
<feature type="transmembrane region" description="Helical" evidence="7">
    <location>
        <begin position="48"/>
        <end position="69"/>
    </location>
</feature>
<protein>
    <submittedName>
        <fullName evidence="8">Flagellar biosynthetic protein FliQ</fullName>
    </submittedName>
</protein>
<feature type="transmembrane region" description="Helical" evidence="7">
    <location>
        <begin position="20"/>
        <end position="41"/>
    </location>
</feature>
<evidence type="ECO:0000256" key="4">
    <source>
        <dbReference type="ARBA" id="ARBA00022692"/>
    </source>
</evidence>
<dbReference type="Pfam" id="PF01313">
    <property type="entry name" value="Bac_export_3"/>
    <property type="match status" value="1"/>
</dbReference>